<dbReference type="InterPro" id="IPR002110">
    <property type="entry name" value="Ankyrin_rpt"/>
</dbReference>
<keyword evidence="6" id="KW-1185">Reference proteome</keyword>
<dbReference type="InterPro" id="IPR026961">
    <property type="entry name" value="PGG_dom"/>
</dbReference>
<dbReference type="PANTHER" id="PTHR24177">
    <property type="entry name" value="CASKIN"/>
    <property type="match status" value="1"/>
</dbReference>
<dbReference type="PANTHER" id="PTHR24177:SF365">
    <property type="entry name" value="ANKYRIN REPEAT-CONTAINING PROTEIN NPR4-LIKE ISOFORM X1"/>
    <property type="match status" value="1"/>
</dbReference>
<dbReference type="InterPro" id="IPR036770">
    <property type="entry name" value="Ankyrin_rpt-contain_sf"/>
</dbReference>
<gene>
    <name evidence="5" type="ORF">LWI28_012159</name>
</gene>
<accession>A0AAD5NJA9</accession>
<protein>
    <recommendedName>
        <fullName evidence="4">PGG domain-containing protein</fullName>
    </recommendedName>
</protein>
<dbReference type="SMART" id="SM00248">
    <property type="entry name" value="ANK"/>
    <property type="match status" value="4"/>
</dbReference>
<name>A0AAD5NJA9_ACENE</name>
<feature type="transmembrane region" description="Helical" evidence="3">
    <location>
        <begin position="546"/>
        <end position="571"/>
    </location>
</feature>
<dbReference type="Proteomes" id="UP001064489">
    <property type="component" value="Chromosome 2"/>
</dbReference>
<dbReference type="Pfam" id="PF13962">
    <property type="entry name" value="PGG"/>
    <property type="match status" value="1"/>
</dbReference>
<feature type="transmembrane region" description="Helical" evidence="3">
    <location>
        <begin position="472"/>
        <end position="497"/>
    </location>
</feature>
<organism evidence="5 6">
    <name type="scientific">Acer negundo</name>
    <name type="common">Box elder</name>
    <dbReference type="NCBI Taxonomy" id="4023"/>
    <lineage>
        <taxon>Eukaryota</taxon>
        <taxon>Viridiplantae</taxon>
        <taxon>Streptophyta</taxon>
        <taxon>Embryophyta</taxon>
        <taxon>Tracheophyta</taxon>
        <taxon>Spermatophyta</taxon>
        <taxon>Magnoliopsida</taxon>
        <taxon>eudicotyledons</taxon>
        <taxon>Gunneridae</taxon>
        <taxon>Pentapetalae</taxon>
        <taxon>rosids</taxon>
        <taxon>malvids</taxon>
        <taxon>Sapindales</taxon>
        <taxon>Sapindaceae</taxon>
        <taxon>Hippocastanoideae</taxon>
        <taxon>Acereae</taxon>
        <taxon>Acer</taxon>
    </lineage>
</organism>
<dbReference type="EMBL" id="JAJSOW010000106">
    <property type="protein sequence ID" value="KAI9160858.1"/>
    <property type="molecule type" value="Genomic_DNA"/>
</dbReference>
<feature type="repeat" description="ANK" evidence="1">
    <location>
        <begin position="161"/>
        <end position="188"/>
    </location>
</feature>
<keyword evidence="3" id="KW-0812">Transmembrane</keyword>
<dbReference type="GO" id="GO:0016020">
    <property type="term" value="C:membrane"/>
    <property type="evidence" value="ECO:0007669"/>
    <property type="project" value="TreeGrafter"/>
</dbReference>
<proteinExistence type="predicted"/>
<feature type="transmembrane region" description="Helical" evidence="3">
    <location>
        <begin position="518"/>
        <end position="540"/>
    </location>
</feature>
<dbReference type="AlphaFoldDB" id="A0AAD5NJA9"/>
<feature type="compositionally biased region" description="Polar residues" evidence="2">
    <location>
        <begin position="1"/>
        <end position="24"/>
    </location>
</feature>
<evidence type="ECO:0000256" key="2">
    <source>
        <dbReference type="SAM" id="MobiDB-lite"/>
    </source>
</evidence>
<evidence type="ECO:0000259" key="4">
    <source>
        <dbReference type="Pfam" id="PF13962"/>
    </source>
</evidence>
<keyword evidence="1" id="KW-0040">ANK repeat</keyword>
<dbReference type="Gene3D" id="1.25.40.20">
    <property type="entry name" value="Ankyrin repeat-containing domain"/>
    <property type="match status" value="1"/>
</dbReference>
<reference evidence="5" key="2">
    <citation type="submission" date="2023-02" db="EMBL/GenBank/DDBJ databases">
        <authorList>
            <person name="Swenson N.G."/>
            <person name="Wegrzyn J.L."/>
            <person name="Mcevoy S.L."/>
        </authorList>
    </citation>
    <scope>NUCLEOTIDE SEQUENCE</scope>
    <source>
        <strain evidence="5">91603</strain>
        <tissue evidence="5">Leaf</tissue>
    </source>
</reference>
<feature type="compositionally biased region" description="Polar residues" evidence="2">
    <location>
        <begin position="50"/>
        <end position="63"/>
    </location>
</feature>
<evidence type="ECO:0000256" key="3">
    <source>
        <dbReference type="SAM" id="Phobius"/>
    </source>
</evidence>
<evidence type="ECO:0000256" key="1">
    <source>
        <dbReference type="PROSITE-ProRule" id="PRU00023"/>
    </source>
</evidence>
<feature type="region of interest" description="Disordered" evidence="2">
    <location>
        <begin position="1"/>
        <end position="34"/>
    </location>
</feature>
<feature type="transmembrane region" description="Helical" evidence="3">
    <location>
        <begin position="434"/>
        <end position="452"/>
    </location>
</feature>
<evidence type="ECO:0000313" key="6">
    <source>
        <dbReference type="Proteomes" id="UP001064489"/>
    </source>
</evidence>
<dbReference type="PROSITE" id="PS50297">
    <property type="entry name" value="ANK_REP_REGION"/>
    <property type="match status" value="1"/>
</dbReference>
<feature type="domain" description="PGG" evidence="4">
    <location>
        <begin position="425"/>
        <end position="538"/>
    </location>
</feature>
<keyword evidence="3" id="KW-0472">Membrane</keyword>
<keyword evidence="3" id="KW-1133">Transmembrane helix</keyword>
<dbReference type="Pfam" id="PF12796">
    <property type="entry name" value="Ank_2"/>
    <property type="match status" value="1"/>
</dbReference>
<sequence length="592" mass="66975">MFHQQIESEGVQPNHNNNMPNSISEEPINRLPSNLGGSAHQSQLFYMKNSSSEEPIHQRPSNLQERHQRPQLSEAQITHNEFWTAEYLNYYRPLLKAAQSGDWKTAMSFIDSDPDALTAQISFSFGTVLHIAAFCCQWKFVIMLLELDVLTPQSIAVRNGNGGTVLHGAAQGGSLKTAKALVQKNANLLQMVNNQGNLPLVISICHCKNKELVWYLSLKTRVDEESLPKILVNLIQSGYHAPSIKIVRDAKMKHECAIQLVNHVVNQIELSTMSYSQIQDFLRNPIYFAIEGGVEEIVRTLLRHFPDLMFLWVRPHRNILQTAIECRQEKIVNIIQEISPTTMAALCFRKIESNNNTLHLAAKLAPPFKLFSVSGVALQMQRELQWFKEVEMYTLPAEREWRNSEKQTAKDAFRIAHKKLSEEGEKWMKDTANYCMLVSTLISTVLFAAIFTVPGGNVNDKGIPIFLRSKAFTIFVISNALGLFSSLTSLLMFLAILTARYEIEDFLESLPKKLIIGLGSLFFAIAAMIIAFGAALTIILNERWHLVYVPIALVASMPVAIFIMLQLPLFVQMVQSTYGARIFSYWPSKKFE</sequence>
<dbReference type="SUPFAM" id="SSF48403">
    <property type="entry name" value="Ankyrin repeat"/>
    <property type="match status" value="1"/>
</dbReference>
<feature type="region of interest" description="Disordered" evidence="2">
    <location>
        <begin position="50"/>
        <end position="72"/>
    </location>
</feature>
<reference evidence="5" key="1">
    <citation type="journal article" date="2022" name="Plant J.">
        <title>Strategies of tolerance reflected in two North American maple genomes.</title>
        <authorList>
            <person name="McEvoy S.L."/>
            <person name="Sezen U.U."/>
            <person name="Trouern-Trend A."/>
            <person name="McMahon S.M."/>
            <person name="Schaberg P.G."/>
            <person name="Yang J."/>
            <person name="Wegrzyn J.L."/>
            <person name="Swenson N.G."/>
        </authorList>
    </citation>
    <scope>NUCLEOTIDE SEQUENCE</scope>
    <source>
        <strain evidence="5">91603</strain>
    </source>
</reference>
<comment type="caution">
    <text evidence="5">The sequence shown here is derived from an EMBL/GenBank/DDBJ whole genome shotgun (WGS) entry which is preliminary data.</text>
</comment>
<evidence type="ECO:0000313" key="5">
    <source>
        <dbReference type="EMBL" id="KAI9160858.1"/>
    </source>
</evidence>
<dbReference type="PROSITE" id="PS50088">
    <property type="entry name" value="ANK_REPEAT"/>
    <property type="match status" value="1"/>
</dbReference>